<dbReference type="PROSITE" id="PS50085">
    <property type="entry name" value="RAPGAP"/>
    <property type="match status" value="1"/>
</dbReference>
<feature type="compositionally biased region" description="Low complexity" evidence="2">
    <location>
        <begin position="63"/>
        <end position="77"/>
    </location>
</feature>
<feature type="region of interest" description="Disordered" evidence="2">
    <location>
        <begin position="1105"/>
        <end position="1150"/>
    </location>
</feature>
<name>A0AAW0Z4B3_9TREE</name>
<evidence type="ECO:0000259" key="3">
    <source>
        <dbReference type="PROSITE" id="PS50085"/>
    </source>
</evidence>
<feature type="region of interest" description="Disordered" evidence="2">
    <location>
        <begin position="904"/>
        <end position="944"/>
    </location>
</feature>
<dbReference type="InterPro" id="IPR027107">
    <property type="entry name" value="Tuberin/Ral-act_asu"/>
</dbReference>
<dbReference type="InterPro" id="IPR018515">
    <property type="entry name" value="Tuberin-type_domain"/>
</dbReference>
<keyword evidence="1" id="KW-0343">GTPase activation</keyword>
<dbReference type="PANTHER" id="PTHR10063:SF0">
    <property type="entry name" value="TUBERIN"/>
    <property type="match status" value="1"/>
</dbReference>
<feature type="compositionally biased region" description="Basic and acidic residues" evidence="2">
    <location>
        <begin position="842"/>
        <end position="859"/>
    </location>
</feature>
<feature type="compositionally biased region" description="Low complexity" evidence="2">
    <location>
        <begin position="1129"/>
        <end position="1146"/>
    </location>
</feature>
<dbReference type="KEGG" id="kne:92178145"/>
<feature type="region of interest" description="Disordered" evidence="2">
    <location>
        <begin position="1"/>
        <end position="102"/>
    </location>
</feature>
<feature type="compositionally biased region" description="Polar residues" evidence="2">
    <location>
        <begin position="440"/>
        <end position="457"/>
    </location>
</feature>
<dbReference type="InterPro" id="IPR035974">
    <property type="entry name" value="Rap/Ran-GAP_sf"/>
</dbReference>
<feature type="compositionally biased region" description="Low complexity" evidence="2">
    <location>
        <begin position="17"/>
        <end position="31"/>
    </location>
</feature>
<feature type="compositionally biased region" description="Polar residues" evidence="2">
    <location>
        <begin position="391"/>
        <end position="402"/>
    </location>
</feature>
<dbReference type="GO" id="GO:0033596">
    <property type="term" value="C:TSC1-TSC2 complex"/>
    <property type="evidence" value="ECO:0007669"/>
    <property type="project" value="TreeGrafter"/>
</dbReference>
<feature type="compositionally biased region" description="Low complexity" evidence="2">
    <location>
        <begin position="423"/>
        <end position="433"/>
    </location>
</feature>
<feature type="region of interest" description="Disordered" evidence="2">
    <location>
        <begin position="387"/>
        <end position="457"/>
    </location>
</feature>
<dbReference type="GO" id="GO:0005634">
    <property type="term" value="C:nucleus"/>
    <property type="evidence" value="ECO:0007669"/>
    <property type="project" value="InterPro"/>
</dbReference>
<dbReference type="InterPro" id="IPR000331">
    <property type="entry name" value="Rap/Ran_GAP_dom"/>
</dbReference>
<dbReference type="PANTHER" id="PTHR10063">
    <property type="entry name" value="TUBERIN"/>
    <property type="match status" value="1"/>
</dbReference>
<proteinExistence type="predicted"/>
<dbReference type="Proteomes" id="UP001388673">
    <property type="component" value="Unassembled WGS sequence"/>
</dbReference>
<gene>
    <name evidence="4" type="ORF">IAR55_000886</name>
</gene>
<evidence type="ECO:0000256" key="1">
    <source>
        <dbReference type="ARBA" id="ARBA00022468"/>
    </source>
</evidence>
<sequence>MPDYHRLSADRPGPQHALSSSSLGASSSGSGTAPPPRLFSRRAWGLGRASATTKTSTGQEEYTPSSSSANTPSATASLPPPKHQGSADDYASGSTTKPPTPTFHLEEAIHLMDPEGSTFTSVSGPELVEYVKATAVFVANVADGPVDVFSTSEGREAKDQAEIASAISPDNIRTLYDRAMTFAEPKTDVPLRIAGLRLLSSLITLSPPAQYMLEQPKTILPEYITVRSLYALIIASSDGVPSEISPELLTMQVATLSSLTKGGTRVEGLVGVVGWLMRMLDESKAGWVRWCQSSGPGPADMTAKTNTRLQPFELIVPPTPLDAASSIIDLLHAIVQHSIELFDPAFDVPRLFQPIFSFVSRGIVASSVAIPELAGLNISPGRRDSLPMVSMNPSLPNASTTGPIPESNLRRAVSSSRPRKDTITSSFSTPSSSRIVRHSAFTSPQSSGSAMQSPSPQFASPPVPKWLHILPSACSFLEIFVYNTVLPQDLFIDLMRFACICVVCDDEAATDTGQIPVHKLLATLFRSNNGRRGEHALRLIMEQQLTESFRKTYEGLMDVDCKVVQGAVYVARSLLLHLDDPSPVPNSLPSTELSFLTPSLIAALSTSRFVDPEKRIERTRWQPVDYAVLTLLQDHLHRMELSGGNEAVKGDIWNEGQSACEILNALLPVALPNLTTGYSLHIAEEQTAFASVFDAVAHQLPNAIEVLHPSASSSAPFYHPKYIDLLFHFGDHLRENDAAVILNYYQREGLCLPMTEGWIENIWKLIDLFYLSTLSLPEAKQNFASMLFDNIYTTTEDMPESRTLVVSQVLVPFLDKTLIKQTGDWFRQGALAVMVRAAVSETMERDQERRSARALKGNEEVEEEDASALPSQEVKDAATGGNFHAIRNLIISLASTAWCKDEVSSASRSDTKQSGSATGKDSTASNPSTLKGLMNVLSPPSKSKELPTVVSSIASLDEPTPRPVQPQQPNHSACHSLEAVTALITIFNSLSFSPPHSFSSTTKAARTPVSSRCIMIYRDLLGLLYPFAEHSGDETPTSSIAALPARCPRARVCILQWLMRLRADPRHRIYLRTNIDTAIKPYAETLFRTREAVDAQRARTLVDAEEARARAKTRQTGVSPRETIRERGSASTRSRSRSRPPAESASDTFNPLWSVPEQLTFKLPTDTLPSEGLLTYDPNHPSLRVKDAPPVEGVWLPVSEYIRALNGILRYEQNWELVSYVLCYLPLQLSNKLFFRGGRATKEVKALLKVLIDTIPQDNRIERRCRFNMYVKRPNVNAAVYQSLSILISYRDVLDRDECDDLISAFEMCLESNTVVAKPCIQALTLCIFEMESHIGKRLLSIIDKLRGINFTSGIAVHLLEFLLALGQNGNLFRNFTDAHYKDVFTLVVDYIAEHNARSDESPDLKAAAARENYTLSQHVIGLAYHAIYVWFMALKLALRPDLVKHIIIKLLQSRSKRVTIDEMAEVCFDWLARYTYGNADPKPSTSFLAEMVMQDPREDDPPKSQSWLLGGAILTIRSHPRSGWATITSTRPTGATEIIAKLENVPLLDLGEANADLTSLPAVLMANRNSIMSGDSSKIQDLVKQKSTVPPQEEFDQTSQHGYIWSGATPSQRRKDVAIDPAYLAVELLSSYPNASLEVPRGRLIPREEKYLRALRNIEMTPVIDTAKLGVLYVGPGQTTETEILSNIDGSSLYLDFLSGLGRLIRLKGQVDVFVGGLNREDDSDGEYAYAWWDDLAQTIFHTATMMPNAASDPTFSKKKRLIGNDYVKIVYNDSGQEFAFDTLKTAFNFINVVISPHTTPESHGPAPVPASAPSGPANTASSTTTGFPVAGADTWAVWGRDDYFKVVVQRAPGIPDFSPVGEHKIVSRETLPVFIRHVAHLANDMAARYTHIRDAREPSEAEYITSWRSRLRAMTRLRATLPPIEKVDPNDEAKREELLRE</sequence>
<dbReference type="EMBL" id="JBCAWK010000002">
    <property type="protein sequence ID" value="KAK8865740.1"/>
    <property type="molecule type" value="Genomic_DNA"/>
</dbReference>
<comment type="caution">
    <text evidence="4">The sequence shown here is derived from an EMBL/GenBank/DDBJ whole genome shotgun (WGS) entry which is preliminary data.</text>
</comment>
<dbReference type="GO" id="GO:0005096">
    <property type="term" value="F:GTPase activator activity"/>
    <property type="evidence" value="ECO:0007669"/>
    <property type="project" value="UniProtKB-KW"/>
</dbReference>
<dbReference type="GO" id="GO:0032007">
    <property type="term" value="P:negative regulation of TOR signaling"/>
    <property type="evidence" value="ECO:0007669"/>
    <property type="project" value="TreeGrafter"/>
</dbReference>
<evidence type="ECO:0000313" key="4">
    <source>
        <dbReference type="EMBL" id="KAK8865740.1"/>
    </source>
</evidence>
<dbReference type="Pfam" id="PF03542">
    <property type="entry name" value="Tuberin"/>
    <property type="match status" value="1"/>
</dbReference>
<dbReference type="InterPro" id="IPR024584">
    <property type="entry name" value="Tuberin_N"/>
</dbReference>
<feature type="compositionally biased region" description="Polar residues" evidence="2">
    <location>
        <begin position="904"/>
        <end position="929"/>
    </location>
</feature>
<feature type="region of interest" description="Disordered" evidence="2">
    <location>
        <begin position="1802"/>
        <end position="1825"/>
    </location>
</feature>
<evidence type="ECO:0000313" key="5">
    <source>
        <dbReference type="Proteomes" id="UP001388673"/>
    </source>
</evidence>
<dbReference type="SUPFAM" id="SSF111347">
    <property type="entry name" value="Rap/Ran-GAP"/>
    <property type="match status" value="1"/>
</dbReference>
<feature type="domain" description="Rap-GAP" evidence="3">
    <location>
        <begin position="1656"/>
        <end position="1919"/>
    </location>
</feature>
<organism evidence="4 5">
    <name type="scientific">Kwoniella newhampshirensis</name>
    <dbReference type="NCBI Taxonomy" id="1651941"/>
    <lineage>
        <taxon>Eukaryota</taxon>
        <taxon>Fungi</taxon>
        <taxon>Dikarya</taxon>
        <taxon>Basidiomycota</taxon>
        <taxon>Agaricomycotina</taxon>
        <taxon>Tremellomycetes</taxon>
        <taxon>Tremellales</taxon>
        <taxon>Cryptococcaceae</taxon>
        <taxon>Kwoniella</taxon>
    </lineage>
</organism>
<protein>
    <recommendedName>
        <fullName evidence="3">Rap-GAP domain-containing protein</fullName>
    </recommendedName>
</protein>
<keyword evidence="5" id="KW-1185">Reference proteome</keyword>
<dbReference type="RefSeq" id="XP_066805219.1">
    <property type="nucleotide sequence ID" value="XM_066944018.1"/>
</dbReference>
<reference evidence="4 5" key="1">
    <citation type="journal article" date="2024" name="bioRxiv">
        <title>Comparative genomics of Cryptococcus and Kwoniella reveals pathogenesis evolution and contrasting karyotype dynamics via intercentromeric recombination or chromosome fusion.</title>
        <authorList>
            <person name="Coelho M.A."/>
            <person name="David-Palma M."/>
            <person name="Shea T."/>
            <person name="Bowers K."/>
            <person name="McGinley-Smith S."/>
            <person name="Mohammad A.W."/>
            <person name="Gnirke A."/>
            <person name="Yurkov A.M."/>
            <person name="Nowrousian M."/>
            <person name="Sun S."/>
            <person name="Cuomo C.A."/>
            <person name="Heitman J."/>
        </authorList>
    </citation>
    <scope>NUCLEOTIDE SEQUENCE [LARGE SCALE GENOMIC DNA]</scope>
    <source>
        <strain evidence="4 5">CBS 13917</strain>
    </source>
</reference>
<dbReference type="GO" id="GO:0051056">
    <property type="term" value="P:regulation of small GTPase mediated signal transduction"/>
    <property type="evidence" value="ECO:0007669"/>
    <property type="project" value="InterPro"/>
</dbReference>
<feature type="compositionally biased region" description="Polar residues" evidence="2">
    <location>
        <begin position="50"/>
        <end position="62"/>
    </location>
</feature>
<dbReference type="Pfam" id="PF11864">
    <property type="entry name" value="DUF3384"/>
    <property type="match status" value="1"/>
</dbReference>
<dbReference type="Gene3D" id="3.40.50.11210">
    <property type="entry name" value="Rap/Ran-GAP"/>
    <property type="match status" value="1"/>
</dbReference>
<evidence type="ECO:0000256" key="2">
    <source>
        <dbReference type="SAM" id="MobiDB-lite"/>
    </source>
</evidence>
<feature type="region of interest" description="Disordered" evidence="2">
    <location>
        <begin position="842"/>
        <end position="874"/>
    </location>
</feature>
<dbReference type="Pfam" id="PF02145">
    <property type="entry name" value="Rap_GAP"/>
    <property type="match status" value="1"/>
</dbReference>
<dbReference type="GeneID" id="92178145"/>
<accession>A0AAW0Z4B3</accession>